<dbReference type="InterPro" id="IPR036281">
    <property type="entry name" value="SinR/SinI_dimer_dom_sf"/>
</dbReference>
<evidence type="ECO:0000313" key="4">
    <source>
        <dbReference type="EMBL" id="MCH1624904.1"/>
    </source>
</evidence>
<dbReference type="InterPro" id="IPR001387">
    <property type="entry name" value="Cro/C1-type_HTH"/>
</dbReference>
<evidence type="ECO:0000259" key="3">
    <source>
        <dbReference type="PROSITE" id="PS51500"/>
    </source>
</evidence>
<name>A0AAW5E2B3_9BACI</name>
<dbReference type="Pfam" id="PF01381">
    <property type="entry name" value="HTH_3"/>
    <property type="match status" value="1"/>
</dbReference>
<sequence length="118" mass="13877">MIGERIKLLRRKKKYSITELAKRAGVSKSYLSYIERDVQNNPSLQFLSKIAVTLDTTIEYLLGGEMNSKRTDELLDGEWTTLLQKAIDEGMSKADFKEYQDYIKFRNWRNAKEEFNNK</sequence>
<dbReference type="PANTHER" id="PTHR46797">
    <property type="entry name" value="HTH-TYPE TRANSCRIPTIONAL REGULATOR"/>
    <property type="match status" value="1"/>
</dbReference>
<dbReference type="GO" id="GO:0005829">
    <property type="term" value="C:cytosol"/>
    <property type="evidence" value="ECO:0007669"/>
    <property type="project" value="TreeGrafter"/>
</dbReference>
<feature type="domain" description="Sin" evidence="3">
    <location>
        <begin position="66"/>
        <end position="104"/>
    </location>
</feature>
<dbReference type="CDD" id="cd00093">
    <property type="entry name" value="HTH_XRE"/>
    <property type="match status" value="1"/>
</dbReference>
<gene>
    <name evidence="4" type="ORF">MJG50_06160</name>
</gene>
<evidence type="ECO:0000313" key="5">
    <source>
        <dbReference type="Proteomes" id="UP001431131"/>
    </source>
</evidence>
<dbReference type="Gene3D" id="1.10.260.40">
    <property type="entry name" value="lambda repressor-like DNA-binding domains"/>
    <property type="match status" value="1"/>
</dbReference>
<reference evidence="4" key="1">
    <citation type="submission" date="2022-02" db="EMBL/GenBank/DDBJ databases">
        <title>Fredinandcohnia quinoae sp. nov. isolated from Chenopodium quinoa seeds.</title>
        <authorList>
            <person name="Saati-Santamaria Z."/>
            <person name="Flores-Felix J.D."/>
            <person name="Igual J.M."/>
            <person name="Velazquez E."/>
            <person name="Garcia-Fraile P."/>
            <person name="Martinez-Molina E."/>
        </authorList>
    </citation>
    <scope>NUCLEOTIDE SEQUENCE</scope>
    <source>
        <strain evidence="4">SECRCQ15</strain>
    </source>
</reference>
<evidence type="ECO:0000256" key="1">
    <source>
        <dbReference type="ARBA" id="ARBA00023125"/>
    </source>
</evidence>
<dbReference type="EMBL" id="JAKTTI010000006">
    <property type="protein sequence ID" value="MCH1624904.1"/>
    <property type="molecule type" value="Genomic_DNA"/>
</dbReference>
<comment type="caution">
    <text evidence="4">The sequence shown here is derived from an EMBL/GenBank/DDBJ whole genome shotgun (WGS) entry which is preliminary data.</text>
</comment>
<dbReference type="PANTHER" id="PTHR46797:SF13">
    <property type="entry name" value="HTH-TYPE TRANSCRIPTIONAL REGULATOR SINR"/>
    <property type="match status" value="1"/>
</dbReference>
<dbReference type="GO" id="GO:0003700">
    <property type="term" value="F:DNA-binding transcription factor activity"/>
    <property type="evidence" value="ECO:0007669"/>
    <property type="project" value="TreeGrafter"/>
</dbReference>
<dbReference type="PROSITE" id="PS50943">
    <property type="entry name" value="HTH_CROC1"/>
    <property type="match status" value="1"/>
</dbReference>
<dbReference type="SUPFAM" id="SSF47406">
    <property type="entry name" value="SinR repressor dimerisation domain-like"/>
    <property type="match status" value="1"/>
</dbReference>
<organism evidence="4 5">
    <name type="scientific">Fredinandcohnia quinoae</name>
    <dbReference type="NCBI Taxonomy" id="2918902"/>
    <lineage>
        <taxon>Bacteria</taxon>
        <taxon>Bacillati</taxon>
        <taxon>Bacillota</taxon>
        <taxon>Bacilli</taxon>
        <taxon>Bacillales</taxon>
        <taxon>Bacillaceae</taxon>
        <taxon>Fredinandcohnia</taxon>
    </lineage>
</organism>
<dbReference type="GO" id="GO:0046983">
    <property type="term" value="F:protein dimerization activity"/>
    <property type="evidence" value="ECO:0007669"/>
    <property type="project" value="InterPro"/>
</dbReference>
<evidence type="ECO:0000259" key="2">
    <source>
        <dbReference type="PROSITE" id="PS50943"/>
    </source>
</evidence>
<dbReference type="Proteomes" id="UP001431131">
    <property type="component" value="Unassembled WGS sequence"/>
</dbReference>
<dbReference type="SMART" id="SM00530">
    <property type="entry name" value="HTH_XRE"/>
    <property type="match status" value="1"/>
</dbReference>
<keyword evidence="1" id="KW-0238">DNA-binding</keyword>
<proteinExistence type="predicted"/>
<dbReference type="RefSeq" id="WP_240253698.1">
    <property type="nucleotide sequence ID" value="NZ_JAKTTI010000006.1"/>
</dbReference>
<dbReference type="SUPFAM" id="SSF47413">
    <property type="entry name" value="lambda repressor-like DNA-binding domains"/>
    <property type="match status" value="1"/>
</dbReference>
<accession>A0AAW5E2B3</accession>
<protein>
    <submittedName>
        <fullName evidence="4">Helix-turn-helix domain-containing protein</fullName>
    </submittedName>
</protein>
<dbReference type="GO" id="GO:0003677">
    <property type="term" value="F:DNA binding"/>
    <property type="evidence" value="ECO:0007669"/>
    <property type="project" value="UniProtKB-KW"/>
</dbReference>
<keyword evidence="5" id="KW-1185">Reference proteome</keyword>
<dbReference type="InterPro" id="IPR010982">
    <property type="entry name" value="Lambda_DNA-bd_dom_sf"/>
</dbReference>
<feature type="domain" description="HTH cro/C1-type" evidence="2">
    <location>
        <begin position="6"/>
        <end position="61"/>
    </location>
</feature>
<dbReference type="InterPro" id="IPR050807">
    <property type="entry name" value="TransReg_Diox_bact_type"/>
</dbReference>
<dbReference type="AlphaFoldDB" id="A0AAW5E2B3"/>
<dbReference type="InterPro" id="IPR010981">
    <property type="entry name" value="SinR/SinI_dimer_dom"/>
</dbReference>
<dbReference type="PROSITE" id="PS51500">
    <property type="entry name" value="SIN"/>
    <property type="match status" value="1"/>
</dbReference>